<sequence length="139" mass="16274">MKLCDKIRSITPDDVSDGIIRGIDDVINRCNCNVIHNVYIASPPSQYPLMTKLQQILHNRHNVTMHYGKHLHDYILHNFGQCSWLRQNFNDILSTIEMQLCINSKVFYRATASSWSNNVVMLRQRQLFDRPFLSLIKNL</sequence>
<dbReference type="GeneTree" id="ENSGT00660000096320"/>
<dbReference type="GeneID" id="100186589"/>
<reference evidence="2" key="1">
    <citation type="journal article" date="2002" name="Science">
        <title>The draft genome of Ciona intestinalis: insights into chordate and vertebrate origins.</title>
        <authorList>
            <person name="Dehal P."/>
            <person name="Satou Y."/>
            <person name="Campbell R.K."/>
            <person name="Chapman J."/>
            <person name="Degnan B."/>
            <person name="De Tomaso A."/>
            <person name="Davidson B."/>
            <person name="Di Gregorio A."/>
            <person name="Gelpke M."/>
            <person name="Goodstein D.M."/>
            <person name="Harafuji N."/>
            <person name="Hastings K.E."/>
            <person name="Ho I."/>
            <person name="Hotta K."/>
            <person name="Huang W."/>
            <person name="Kawashima T."/>
            <person name="Lemaire P."/>
            <person name="Martinez D."/>
            <person name="Meinertzhagen I.A."/>
            <person name="Necula S."/>
            <person name="Nonaka M."/>
            <person name="Putnam N."/>
            <person name="Rash S."/>
            <person name="Saiga H."/>
            <person name="Satake M."/>
            <person name="Terry A."/>
            <person name="Yamada L."/>
            <person name="Wang H.G."/>
            <person name="Awazu S."/>
            <person name="Azumi K."/>
            <person name="Boore J."/>
            <person name="Branno M."/>
            <person name="Chin-Bow S."/>
            <person name="DeSantis R."/>
            <person name="Doyle S."/>
            <person name="Francino P."/>
            <person name="Keys D.N."/>
            <person name="Haga S."/>
            <person name="Hayashi H."/>
            <person name="Hino K."/>
            <person name="Imai K.S."/>
            <person name="Inaba K."/>
            <person name="Kano S."/>
            <person name="Kobayashi K."/>
            <person name="Kobayashi M."/>
            <person name="Lee B.I."/>
            <person name="Makabe K.W."/>
            <person name="Manohar C."/>
            <person name="Matassi G."/>
            <person name="Medina M."/>
            <person name="Mochizuki Y."/>
            <person name="Mount S."/>
            <person name="Morishita T."/>
            <person name="Miura S."/>
            <person name="Nakayama A."/>
            <person name="Nishizaka S."/>
            <person name="Nomoto H."/>
            <person name="Ohta F."/>
            <person name="Oishi K."/>
            <person name="Rigoutsos I."/>
            <person name="Sano M."/>
            <person name="Sasaki A."/>
            <person name="Sasakura Y."/>
            <person name="Shoguchi E."/>
            <person name="Shin-i T."/>
            <person name="Spagnuolo A."/>
            <person name="Stainier D."/>
            <person name="Suzuki M.M."/>
            <person name="Tassy O."/>
            <person name="Takatori N."/>
            <person name="Tokuoka M."/>
            <person name="Yagi K."/>
            <person name="Yoshizaki F."/>
            <person name="Wada S."/>
            <person name="Zhang C."/>
            <person name="Hyatt P.D."/>
            <person name="Larimer F."/>
            <person name="Detter C."/>
            <person name="Doggett N."/>
            <person name="Glavina T."/>
            <person name="Hawkins T."/>
            <person name="Richardson P."/>
            <person name="Lucas S."/>
            <person name="Kohara Y."/>
            <person name="Levine M."/>
            <person name="Satoh N."/>
            <person name="Rokhsar D.S."/>
        </authorList>
    </citation>
    <scope>NUCLEOTIDE SEQUENCE [LARGE SCALE GENOMIC DNA]</scope>
</reference>
<dbReference type="OrthoDB" id="10069809at2759"/>
<dbReference type="Gene3D" id="3.40.50.11350">
    <property type="match status" value="1"/>
</dbReference>
<evidence type="ECO:0000313" key="1">
    <source>
        <dbReference type="Ensembl" id="ENSCINP00000027697.2"/>
    </source>
</evidence>
<dbReference type="AlphaFoldDB" id="F6VVW1"/>
<accession>F6VVW1</accession>
<proteinExistence type="predicted"/>
<accession>A0A1W2WL48</accession>
<keyword evidence="2" id="KW-1185">Reference proteome</keyword>
<dbReference type="Proteomes" id="UP000008144">
    <property type="component" value="Unassembled WGS sequence"/>
</dbReference>
<protein>
    <submittedName>
        <fullName evidence="1">Uncharacterized LOC100186589</fullName>
    </submittedName>
</protein>
<dbReference type="OMA" id="VINRCNC"/>
<gene>
    <name evidence="1" type="primary">LOC100186589</name>
</gene>
<dbReference type="InParanoid" id="F6VVW1"/>
<name>F6VVW1_CIOIN</name>
<reference evidence="1" key="2">
    <citation type="submission" date="2025-08" db="UniProtKB">
        <authorList>
            <consortium name="Ensembl"/>
        </authorList>
    </citation>
    <scope>IDENTIFICATION</scope>
</reference>
<evidence type="ECO:0000313" key="2">
    <source>
        <dbReference type="Proteomes" id="UP000008144"/>
    </source>
</evidence>
<dbReference type="KEGG" id="cin:100186589"/>
<dbReference type="Ensembl" id="ENSCINT00000027943.2">
    <property type="protein sequence ID" value="ENSCINP00000027697.2"/>
    <property type="gene ID" value="ENSCING00000015748.2"/>
</dbReference>
<organism evidence="1 2">
    <name type="scientific">Ciona intestinalis</name>
    <name type="common">Transparent sea squirt</name>
    <name type="synonym">Ascidia intestinalis</name>
    <dbReference type="NCBI Taxonomy" id="7719"/>
    <lineage>
        <taxon>Eukaryota</taxon>
        <taxon>Metazoa</taxon>
        <taxon>Chordata</taxon>
        <taxon>Tunicata</taxon>
        <taxon>Ascidiacea</taxon>
        <taxon>Phlebobranchia</taxon>
        <taxon>Cionidae</taxon>
        <taxon>Ciona</taxon>
    </lineage>
</organism>
<dbReference type="RefSeq" id="XP_002129508.1">
    <property type="nucleotide sequence ID" value="XM_002129472.5"/>
</dbReference>
<dbReference type="HOGENOM" id="CLU_1844403_0_0_1"/>
<reference evidence="1" key="3">
    <citation type="submission" date="2025-09" db="UniProtKB">
        <authorList>
            <consortium name="Ensembl"/>
        </authorList>
    </citation>
    <scope>IDENTIFICATION</scope>
</reference>